<feature type="compositionally biased region" description="Polar residues" evidence="2">
    <location>
        <begin position="297"/>
        <end position="310"/>
    </location>
</feature>
<keyword evidence="4" id="KW-1185">Reference proteome</keyword>
<dbReference type="AlphaFoldDB" id="A0A7R9LVV7"/>
<feature type="region of interest" description="Disordered" evidence="2">
    <location>
        <begin position="295"/>
        <end position="318"/>
    </location>
</feature>
<sequence>MKDRLEAIVDQLKSLGSQHEDLKLQLQEASDLHNFQRVSQLQNELDVISTQQMQLINEQSELNKHIKRYERSFGRFDDKIDTDDTEYFDDRIDSQFSLYSNSSSPSVIHDSHQNSPNNDSQNSSSDGFSKLLPTKKTGNSVAANHITKQLVQETLMDEGLRVVKELTDQIKEDGSGVDLRVFNKLSDSPRTSNSSSSCTVSSSSPQLDQQRHLYKPDTPRPRGRPPKLIDYGQPQIYQNQLLTQSHNNNHNIPHQFLQSFVSSHIQQSLAQTALQFNINGFNNCSNNSLTDDDINDVTDTSNGHFGQPDSQKGDVLSSPTDLSKYNNNSALINGSKDCNLSVDSNTLNSLISMNGNGISNELLKQETLELSANLI</sequence>
<organism evidence="3">
    <name type="scientific">Oppiella nova</name>
    <dbReference type="NCBI Taxonomy" id="334625"/>
    <lineage>
        <taxon>Eukaryota</taxon>
        <taxon>Metazoa</taxon>
        <taxon>Ecdysozoa</taxon>
        <taxon>Arthropoda</taxon>
        <taxon>Chelicerata</taxon>
        <taxon>Arachnida</taxon>
        <taxon>Acari</taxon>
        <taxon>Acariformes</taxon>
        <taxon>Sarcoptiformes</taxon>
        <taxon>Oribatida</taxon>
        <taxon>Brachypylina</taxon>
        <taxon>Oppioidea</taxon>
        <taxon>Oppiidae</taxon>
        <taxon>Oppiella</taxon>
    </lineage>
</organism>
<accession>A0A7R9LVV7</accession>
<dbReference type="EMBL" id="CAJPVJ010002806">
    <property type="protein sequence ID" value="CAG2166813.1"/>
    <property type="molecule type" value="Genomic_DNA"/>
</dbReference>
<dbReference type="OrthoDB" id="10028556at2759"/>
<dbReference type="Proteomes" id="UP000728032">
    <property type="component" value="Unassembled WGS sequence"/>
</dbReference>
<gene>
    <name evidence="3" type="ORF">ONB1V03_LOCUS6328</name>
</gene>
<feature type="compositionally biased region" description="Basic and acidic residues" evidence="2">
    <location>
        <begin position="209"/>
        <end position="220"/>
    </location>
</feature>
<feature type="coiled-coil region" evidence="1">
    <location>
        <begin position="5"/>
        <end position="58"/>
    </location>
</feature>
<dbReference type="EMBL" id="OC917631">
    <property type="protein sequence ID" value="CAD7647597.1"/>
    <property type="molecule type" value="Genomic_DNA"/>
</dbReference>
<feature type="compositionally biased region" description="Low complexity" evidence="2">
    <location>
        <begin position="113"/>
        <end position="126"/>
    </location>
</feature>
<reference evidence="3" key="1">
    <citation type="submission" date="2020-11" db="EMBL/GenBank/DDBJ databases">
        <authorList>
            <person name="Tran Van P."/>
        </authorList>
    </citation>
    <scope>NUCLEOTIDE SEQUENCE</scope>
</reference>
<feature type="region of interest" description="Disordered" evidence="2">
    <location>
        <begin position="182"/>
        <end position="230"/>
    </location>
</feature>
<evidence type="ECO:0000256" key="2">
    <source>
        <dbReference type="SAM" id="MobiDB-lite"/>
    </source>
</evidence>
<name>A0A7R9LVV7_9ACAR</name>
<feature type="compositionally biased region" description="Low complexity" evidence="2">
    <location>
        <begin position="186"/>
        <end position="204"/>
    </location>
</feature>
<feature type="region of interest" description="Disordered" evidence="2">
    <location>
        <begin position="103"/>
        <end position="136"/>
    </location>
</feature>
<protein>
    <submittedName>
        <fullName evidence="3">Uncharacterized protein</fullName>
    </submittedName>
</protein>
<proteinExistence type="predicted"/>
<evidence type="ECO:0000256" key="1">
    <source>
        <dbReference type="SAM" id="Coils"/>
    </source>
</evidence>
<keyword evidence="1" id="KW-0175">Coiled coil</keyword>
<evidence type="ECO:0000313" key="4">
    <source>
        <dbReference type="Proteomes" id="UP000728032"/>
    </source>
</evidence>
<evidence type="ECO:0000313" key="3">
    <source>
        <dbReference type="EMBL" id="CAD7647597.1"/>
    </source>
</evidence>